<protein>
    <submittedName>
        <fullName evidence="10">L-rhamnose/proton symporter RhaT</fullName>
    </submittedName>
</protein>
<evidence type="ECO:0000256" key="4">
    <source>
        <dbReference type="ARBA" id="ARBA00022597"/>
    </source>
</evidence>
<keyword evidence="4" id="KW-0762">Sugar transport</keyword>
<evidence type="ECO:0000256" key="8">
    <source>
        <dbReference type="ARBA" id="ARBA00023136"/>
    </source>
</evidence>
<gene>
    <name evidence="10" type="primary">rhaT</name>
    <name evidence="10" type="ORF">PQG43_03200</name>
</gene>
<feature type="transmembrane region" description="Helical" evidence="9">
    <location>
        <begin position="266"/>
        <end position="285"/>
    </location>
</feature>
<keyword evidence="5 9" id="KW-0812">Transmembrane</keyword>
<feature type="transmembrane region" description="Helical" evidence="9">
    <location>
        <begin position="36"/>
        <end position="56"/>
    </location>
</feature>
<dbReference type="RefSeq" id="WP_223142256.1">
    <property type="nucleotide sequence ID" value="NZ_CBCSDE010000001.1"/>
</dbReference>
<feature type="transmembrane region" description="Helical" evidence="9">
    <location>
        <begin position="297"/>
        <end position="314"/>
    </location>
</feature>
<keyword evidence="2" id="KW-1003">Cell membrane</keyword>
<evidence type="ECO:0000256" key="2">
    <source>
        <dbReference type="ARBA" id="ARBA00022475"/>
    </source>
</evidence>
<evidence type="ECO:0000256" key="1">
    <source>
        <dbReference type="ARBA" id="ARBA00022448"/>
    </source>
</evidence>
<organism evidence="10 11">
    <name type="scientific">Aquirufa aurantiipilula</name>
    <dbReference type="NCBI Taxonomy" id="2696561"/>
    <lineage>
        <taxon>Bacteria</taxon>
        <taxon>Pseudomonadati</taxon>
        <taxon>Bacteroidota</taxon>
        <taxon>Cytophagia</taxon>
        <taxon>Cytophagales</taxon>
        <taxon>Flectobacillaceae</taxon>
        <taxon>Aquirufa</taxon>
    </lineage>
</organism>
<evidence type="ECO:0000256" key="6">
    <source>
        <dbReference type="ARBA" id="ARBA00022847"/>
    </source>
</evidence>
<name>A0ABT6BHS5_9BACT</name>
<reference evidence="10 11" key="1">
    <citation type="submission" date="2023-03" db="EMBL/GenBank/DDBJ databases">
        <title>Genome sequencing of Aquirufa.</title>
        <authorList>
            <person name="Pitt A."/>
            <person name="Hahn M.W."/>
        </authorList>
    </citation>
    <scope>NUCLEOTIDE SEQUENCE [LARGE SCALE GENOMIC DNA]</scope>
    <source>
        <strain evidence="10 11">WAEICH-18A</strain>
    </source>
</reference>
<feature type="transmembrane region" description="Helical" evidence="9">
    <location>
        <begin position="225"/>
        <end position="245"/>
    </location>
</feature>
<evidence type="ECO:0000256" key="9">
    <source>
        <dbReference type="SAM" id="Phobius"/>
    </source>
</evidence>
<dbReference type="InterPro" id="IPR004673">
    <property type="entry name" value="L-rhamnose-proton_sym_RhaT"/>
</dbReference>
<accession>A0ABT6BHS5</accession>
<dbReference type="Proteomes" id="UP001321344">
    <property type="component" value="Unassembled WGS sequence"/>
</dbReference>
<dbReference type="Pfam" id="PF06379">
    <property type="entry name" value="RhaT"/>
    <property type="match status" value="1"/>
</dbReference>
<feature type="transmembrane region" description="Helical" evidence="9">
    <location>
        <begin position="139"/>
        <end position="160"/>
    </location>
</feature>
<feature type="transmembrane region" description="Helical" evidence="9">
    <location>
        <begin position="72"/>
        <end position="92"/>
    </location>
</feature>
<comment type="caution">
    <text evidence="10">The sequence shown here is derived from an EMBL/GenBank/DDBJ whole genome shotgun (WGS) entry which is preliminary data.</text>
</comment>
<evidence type="ECO:0000256" key="5">
    <source>
        <dbReference type="ARBA" id="ARBA00022692"/>
    </source>
</evidence>
<dbReference type="NCBIfam" id="NF010024">
    <property type="entry name" value="PRK13499.1-4"/>
    <property type="match status" value="1"/>
</dbReference>
<evidence type="ECO:0000256" key="3">
    <source>
        <dbReference type="ARBA" id="ARBA00022519"/>
    </source>
</evidence>
<keyword evidence="6" id="KW-0769">Symport</keyword>
<evidence type="ECO:0000256" key="7">
    <source>
        <dbReference type="ARBA" id="ARBA00022989"/>
    </source>
</evidence>
<feature type="transmembrane region" description="Helical" evidence="9">
    <location>
        <begin position="326"/>
        <end position="346"/>
    </location>
</feature>
<proteinExistence type="predicted"/>
<feature type="transmembrane region" description="Helical" evidence="9">
    <location>
        <begin position="99"/>
        <end position="119"/>
    </location>
</feature>
<feature type="transmembrane region" description="Helical" evidence="9">
    <location>
        <begin position="6"/>
        <end position="24"/>
    </location>
</feature>
<dbReference type="EMBL" id="JARJOW010000002">
    <property type="protein sequence ID" value="MDF5689860.1"/>
    <property type="molecule type" value="Genomic_DNA"/>
</dbReference>
<keyword evidence="1" id="KW-0813">Transport</keyword>
<feature type="transmembrane region" description="Helical" evidence="9">
    <location>
        <begin position="181"/>
        <end position="202"/>
    </location>
</feature>
<evidence type="ECO:0000313" key="11">
    <source>
        <dbReference type="Proteomes" id="UP001321344"/>
    </source>
</evidence>
<evidence type="ECO:0000313" key="10">
    <source>
        <dbReference type="EMBL" id="MDF5689860.1"/>
    </source>
</evidence>
<keyword evidence="8 9" id="KW-0472">Membrane</keyword>
<keyword evidence="11" id="KW-1185">Reference proteome</keyword>
<keyword evidence="7 9" id="KW-1133">Transmembrane helix</keyword>
<keyword evidence="3" id="KW-0997">Cell inner membrane</keyword>
<sequence length="349" mass="38398">MGSLLGLLFHSLGGFASGSFYIPYRKIEVWSWESAWIVGGVFSWILVPFVAAYLTIPDFMQIIQQANSSTLFWTYAFGVLWGIGGLTFGLAMRYLGMSLGMSIALSLCSIFGALVPPIYREFSGMEGITFSQIAGSTGGRLVLLGIVVCIFGIYLCGKAGMMKENELSDEQKKESIKEFNLVKGLIVATISGLLSACFNFGIEAGKLMANEAIIKGCDPLFQNNVIFIVVLWGGFTTNFIWCMYLNYTNKSFGDYLNTESPLRRNYTFAAVAGTTWFLQFFFYGMGESKLGNGASSWILHMATIILTSNFWGLYFKEWKGVSKQTLRTVMAGIVVILVSVIIVGIGNSL</sequence>